<dbReference type="InterPro" id="IPR015590">
    <property type="entry name" value="Aldehyde_DH_dom"/>
</dbReference>
<evidence type="ECO:0000313" key="3">
    <source>
        <dbReference type="EMBL" id="SLM62739.1"/>
    </source>
</evidence>
<dbReference type="InterPro" id="IPR016161">
    <property type="entry name" value="Ald_DH/histidinol_DH"/>
</dbReference>
<feature type="domain" description="Aldehyde dehydrogenase" evidence="2">
    <location>
        <begin position="139"/>
        <end position="335"/>
    </location>
</feature>
<gene>
    <name evidence="3" type="ORF">DAQ1742_01802</name>
</gene>
<name>A0A375AAW5_9GAMM</name>
<evidence type="ECO:0000259" key="2">
    <source>
        <dbReference type="Pfam" id="PF00171"/>
    </source>
</evidence>
<dbReference type="AlphaFoldDB" id="A0A375AAW5"/>
<dbReference type="KEGG" id="daq:DAQ1742_01802"/>
<keyword evidence="4" id="KW-1185">Reference proteome</keyword>
<dbReference type="InterPro" id="IPR016162">
    <property type="entry name" value="Ald_DH_N"/>
</dbReference>
<dbReference type="InterPro" id="IPR016163">
    <property type="entry name" value="Ald_DH_C"/>
</dbReference>
<reference evidence="3 4" key="1">
    <citation type="submission" date="2016-09" db="EMBL/GenBank/DDBJ databases">
        <authorList>
            <person name="Reverchon S."/>
            <person name="Nasser W."/>
            <person name="Leonard S."/>
            <person name="Brochier C."/>
            <person name="Duprey A."/>
        </authorList>
    </citation>
    <scope>NUCLEOTIDE SEQUENCE [LARGE SCALE GENOMIC DNA]</scope>
    <source>
        <strain evidence="3 4">174/2</strain>
    </source>
</reference>
<proteinExistence type="predicted"/>
<keyword evidence="1" id="KW-0560">Oxidoreductase</keyword>
<dbReference type="Proteomes" id="UP000294820">
    <property type="component" value="Chromosome 1"/>
</dbReference>
<evidence type="ECO:0000256" key="1">
    <source>
        <dbReference type="ARBA" id="ARBA00023002"/>
    </source>
</evidence>
<dbReference type="GO" id="GO:0016620">
    <property type="term" value="F:oxidoreductase activity, acting on the aldehyde or oxo group of donors, NAD or NADP as acceptor"/>
    <property type="evidence" value="ECO:0007669"/>
    <property type="project" value="InterPro"/>
</dbReference>
<sequence>MREIKVLRPSGTYQCSKPLIIFSIDGEALLQLNQAPGLLINKVKNEMLESVKQKSSDVRNIMEAAAEYFFYSELDGQTPGEYVNTLHRLSGLPVNSIYNAMQGLYTFLATANKRIDQGMPQGAVNYEQISPEYKGGIWAPYGELLSVIAPGNHPLSNQGWLEALSYGYRIMLRPSQRDPLTAYRLILALKKAGLSEGMAAYVPCDHRQVDNIISAGDLSLVYGGESMVERYQSNANVILRGPGYSKILFESETFCLSDSMQKQVTESILDDGGVKCTNVSGLLVQGSITPVLSIIKQRLSGIKAAPLYSKDAVLPVMTFNTASSYYNHIKKICAEESIAFIPVSEHDPLVDFGDGTACIEPIILLSDKLPEELDRFNLELPFPCVWIAGWPEERKLSALTSTLALGLYIDSPVKLTEALANVNIKKIVMAGHQVSSNFDLPHDGFLSNRLLTVKGFKATSTFSFNL</sequence>
<dbReference type="RefSeq" id="WP_067486490.1">
    <property type="nucleotide sequence ID" value="NZ_LT615367.1"/>
</dbReference>
<dbReference type="EMBL" id="LT615367">
    <property type="protein sequence ID" value="SLM62739.1"/>
    <property type="molecule type" value="Genomic_DNA"/>
</dbReference>
<protein>
    <recommendedName>
        <fullName evidence="2">Aldehyde dehydrogenase domain-containing protein</fullName>
    </recommendedName>
</protein>
<evidence type="ECO:0000313" key="4">
    <source>
        <dbReference type="Proteomes" id="UP000294820"/>
    </source>
</evidence>
<dbReference type="Gene3D" id="3.40.605.10">
    <property type="entry name" value="Aldehyde Dehydrogenase, Chain A, domain 1"/>
    <property type="match status" value="1"/>
</dbReference>
<organism evidence="3 4">
    <name type="scientific">Dickeya aquatica</name>
    <dbReference type="NCBI Taxonomy" id="1401087"/>
    <lineage>
        <taxon>Bacteria</taxon>
        <taxon>Pseudomonadati</taxon>
        <taxon>Pseudomonadota</taxon>
        <taxon>Gammaproteobacteria</taxon>
        <taxon>Enterobacterales</taxon>
        <taxon>Pectobacteriaceae</taxon>
        <taxon>Dickeya</taxon>
    </lineage>
</organism>
<dbReference type="Gene3D" id="3.40.309.10">
    <property type="entry name" value="Aldehyde Dehydrogenase, Chain A, domain 2"/>
    <property type="match status" value="1"/>
</dbReference>
<dbReference type="SUPFAM" id="SSF53720">
    <property type="entry name" value="ALDH-like"/>
    <property type="match status" value="1"/>
</dbReference>
<accession>A0A375AAW5</accession>
<dbReference type="Pfam" id="PF00171">
    <property type="entry name" value="Aldedh"/>
    <property type="match status" value="1"/>
</dbReference>